<evidence type="ECO:0000256" key="3">
    <source>
        <dbReference type="ARBA" id="ARBA00022676"/>
    </source>
</evidence>
<dbReference type="PANTHER" id="PTHR11904:SF9">
    <property type="entry name" value="PURINE NUCLEOSIDE PHOSPHORYLASE-RELATED"/>
    <property type="match status" value="1"/>
</dbReference>
<evidence type="ECO:0000259" key="6">
    <source>
        <dbReference type="Pfam" id="PF01048"/>
    </source>
</evidence>
<sequence>MQKPEKVQEAVEVIRAMPKVRQMPRLGLVLGTGLGGAASALKTDYSVPYEDIAGFPTSTVHSHSGRLAFGSLAGVPVAALMGRFHLYEGYTPEEVAFGVRVLACLGIHTLVVTNAAGALNPLFDAGSLMAVTDHINLTGTSPLTGPNHDAWGPRFPDMSRAYDPVLVQAAIDAAMRIGIRLEKGVYIGVRGPQLETPAETRMLRALGADAVGMSTVMEVLAARHMGLRVLTISSLTNKNLPDCMAETSLEQVVAAAEASSQNLGRLLAELAPALDTPSRGNDAA</sequence>
<dbReference type="Gene3D" id="3.40.50.1580">
    <property type="entry name" value="Nucleoside phosphorylase domain"/>
    <property type="match status" value="1"/>
</dbReference>
<feature type="domain" description="Nucleoside phosphorylase" evidence="6">
    <location>
        <begin position="26"/>
        <end position="270"/>
    </location>
</feature>
<evidence type="ECO:0000313" key="7">
    <source>
        <dbReference type="EMBL" id="TVM33123.1"/>
    </source>
</evidence>
<dbReference type="NCBIfam" id="NF006054">
    <property type="entry name" value="PRK08202.1"/>
    <property type="match status" value="1"/>
</dbReference>
<evidence type="ECO:0000256" key="5">
    <source>
        <dbReference type="PIRNR" id="PIRNR000477"/>
    </source>
</evidence>
<dbReference type="PIRSF" id="PIRSF000477">
    <property type="entry name" value="PurNPase"/>
    <property type="match status" value="1"/>
</dbReference>
<comment type="caution">
    <text evidence="7">The sequence shown here is derived from an EMBL/GenBank/DDBJ whole genome shotgun (WGS) entry which is preliminary data.</text>
</comment>
<dbReference type="AlphaFoldDB" id="A0A6P1ZF33"/>
<dbReference type="GO" id="GO:0009116">
    <property type="term" value="P:nucleoside metabolic process"/>
    <property type="evidence" value="ECO:0007669"/>
    <property type="project" value="InterPro"/>
</dbReference>
<dbReference type="InterPro" id="IPR011268">
    <property type="entry name" value="Purine_phosphorylase"/>
</dbReference>
<proteinExistence type="inferred from homology"/>
<dbReference type="NCBIfam" id="TIGR01697">
    <property type="entry name" value="PNPH-PUNA-XAPA"/>
    <property type="match status" value="1"/>
</dbReference>
<dbReference type="EMBL" id="QMIF01000008">
    <property type="protein sequence ID" value="TVM33123.1"/>
    <property type="molecule type" value="Genomic_DNA"/>
</dbReference>
<dbReference type="CDD" id="cd09009">
    <property type="entry name" value="PNP-EcPNPII_like"/>
    <property type="match status" value="1"/>
</dbReference>
<evidence type="ECO:0000256" key="2">
    <source>
        <dbReference type="ARBA" id="ARBA00006751"/>
    </source>
</evidence>
<evidence type="ECO:0000256" key="4">
    <source>
        <dbReference type="ARBA" id="ARBA00022679"/>
    </source>
</evidence>
<evidence type="ECO:0000256" key="1">
    <source>
        <dbReference type="ARBA" id="ARBA00005058"/>
    </source>
</evidence>
<name>A0A6P1ZF33_9BACT</name>
<comment type="function">
    <text evidence="5">The purine nucleoside phosphorylases catalyze the phosphorolytic breakdown of the N-glycosidic bond in the beta-(deoxy)ribonucleoside molecules, with the formation of the corresponding free purine bases and pentose-1-phosphate.</text>
</comment>
<keyword evidence="4 5" id="KW-0808">Transferase</keyword>
<protein>
    <recommendedName>
        <fullName evidence="5">Purine nucleoside phosphorylase</fullName>
        <ecNumber evidence="5">2.4.2.1</ecNumber>
    </recommendedName>
    <alternativeName>
        <fullName evidence="5">Inosine-guanosine phosphorylase</fullName>
    </alternativeName>
</protein>
<dbReference type="InterPro" id="IPR035994">
    <property type="entry name" value="Nucleoside_phosphorylase_sf"/>
</dbReference>
<dbReference type="SUPFAM" id="SSF53167">
    <property type="entry name" value="Purine and uridine phosphorylases"/>
    <property type="match status" value="1"/>
</dbReference>
<comment type="pathway">
    <text evidence="1 5">Purine metabolism; purine nucleoside salvage.</text>
</comment>
<dbReference type="Pfam" id="PF01048">
    <property type="entry name" value="PNP_UDP_1"/>
    <property type="match status" value="1"/>
</dbReference>
<dbReference type="OrthoDB" id="1523230at2"/>
<evidence type="ECO:0000313" key="8">
    <source>
        <dbReference type="Proteomes" id="UP000434052"/>
    </source>
</evidence>
<reference evidence="7 8" key="1">
    <citation type="submission" date="2018-06" db="EMBL/GenBank/DDBJ databases">
        <title>Complete genome of Desulfovibrio marinus P48SEP.</title>
        <authorList>
            <person name="Crispim J.S."/>
            <person name="Vidigal P.M.P."/>
            <person name="Silva L.C.F."/>
            <person name="Araujo L.C."/>
            <person name="Laguardia C.N."/>
            <person name="Dias R.S."/>
            <person name="Sousa M.P."/>
            <person name="Paula S.O."/>
            <person name="Silva C."/>
        </authorList>
    </citation>
    <scope>NUCLEOTIDE SEQUENCE [LARGE SCALE GENOMIC DNA]</scope>
    <source>
        <strain evidence="7 8">P48SEP</strain>
    </source>
</reference>
<organism evidence="7 8">
    <name type="scientific">Oceanidesulfovibrio marinus</name>
    <dbReference type="NCBI Taxonomy" id="370038"/>
    <lineage>
        <taxon>Bacteria</taxon>
        <taxon>Pseudomonadati</taxon>
        <taxon>Thermodesulfobacteriota</taxon>
        <taxon>Desulfovibrionia</taxon>
        <taxon>Desulfovibrionales</taxon>
        <taxon>Desulfovibrionaceae</taxon>
        <taxon>Oceanidesulfovibrio</taxon>
    </lineage>
</organism>
<dbReference type="EC" id="2.4.2.1" evidence="5"/>
<dbReference type="Proteomes" id="UP000434052">
    <property type="component" value="Unassembled WGS sequence"/>
</dbReference>
<keyword evidence="3 5" id="KW-0328">Glycosyltransferase</keyword>
<dbReference type="GO" id="GO:0004731">
    <property type="term" value="F:purine-nucleoside phosphorylase activity"/>
    <property type="evidence" value="ECO:0007669"/>
    <property type="project" value="UniProtKB-EC"/>
</dbReference>
<dbReference type="PANTHER" id="PTHR11904">
    <property type="entry name" value="METHYLTHIOADENOSINE/PURINE NUCLEOSIDE PHOSPHORYLASE"/>
    <property type="match status" value="1"/>
</dbReference>
<gene>
    <name evidence="7" type="ORF">DQK91_13265</name>
</gene>
<dbReference type="RefSeq" id="WP_144305852.1">
    <property type="nucleotide sequence ID" value="NZ_QMIF01000008.1"/>
</dbReference>
<comment type="similarity">
    <text evidence="2 5">Belongs to the PNP/MTAP phosphorylase family.</text>
</comment>
<accession>A0A6P1ZF33</accession>
<dbReference type="GO" id="GO:0005737">
    <property type="term" value="C:cytoplasm"/>
    <property type="evidence" value="ECO:0007669"/>
    <property type="project" value="TreeGrafter"/>
</dbReference>
<dbReference type="InterPro" id="IPR000845">
    <property type="entry name" value="Nucleoside_phosphorylase_d"/>
</dbReference>
<dbReference type="UniPathway" id="UPA00606"/>